<keyword evidence="2" id="KW-1185">Reference proteome</keyword>
<sequence>MYVRRSTSFLLPLTPPFSIISWRLSQASFVLSLTAEWERYDVWIFVFNFTYLQREMVLDTRRRVDVNSVNLFVSVNNTVWPVFLERSKMDSARVQQSRRLPFKFIHSFFD</sequence>
<comment type="caution">
    <text evidence="1">The sequence shown here is derived from an EMBL/GenBank/DDBJ whole genome shotgun (WGS) entry which is preliminary data.</text>
</comment>
<proteinExistence type="predicted"/>
<reference evidence="1 2" key="1">
    <citation type="journal article" date="2024" name="Ann. Entomol. Soc. Am.">
        <title>Genomic analyses of the southern and eastern yellowjacket wasps (Hymenoptera: Vespidae) reveal evolutionary signatures of social life.</title>
        <authorList>
            <person name="Catto M.A."/>
            <person name="Caine P.B."/>
            <person name="Orr S.E."/>
            <person name="Hunt B.G."/>
            <person name="Goodisman M.A.D."/>
        </authorList>
    </citation>
    <scope>NUCLEOTIDE SEQUENCE [LARGE SCALE GENOMIC DNA]</scope>
    <source>
        <strain evidence="1">232</strain>
        <tissue evidence="1">Head and thorax</tissue>
    </source>
</reference>
<dbReference type="Proteomes" id="UP001607303">
    <property type="component" value="Unassembled WGS sequence"/>
</dbReference>
<name>A0ABD2CYJ6_VESMC</name>
<dbReference type="AlphaFoldDB" id="A0ABD2CYJ6"/>
<gene>
    <name evidence="1" type="ORF">V1477_001703</name>
</gene>
<evidence type="ECO:0000313" key="1">
    <source>
        <dbReference type="EMBL" id="KAL2750207.1"/>
    </source>
</evidence>
<dbReference type="EMBL" id="JAYRBN010000025">
    <property type="protein sequence ID" value="KAL2750207.1"/>
    <property type="molecule type" value="Genomic_DNA"/>
</dbReference>
<organism evidence="1 2">
    <name type="scientific">Vespula maculifrons</name>
    <name type="common">Eastern yellow jacket</name>
    <name type="synonym">Wasp</name>
    <dbReference type="NCBI Taxonomy" id="7453"/>
    <lineage>
        <taxon>Eukaryota</taxon>
        <taxon>Metazoa</taxon>
        <taxon>Ecdysozoa</taxon>
        <taxon>Arthropoda</taxon>
        <taxon>Hexapoda</taxon>
        <taxon>Insecta</taxon>
        <taxon>Pterygota</taxon>
        <taxon>Neoptera</taxon>
        <taxon>Endopterygota</taxon>
        <taxon>Hymenoptera</taxon>
        <taxon>Apocrita</taxon>
        <taxon>Aculeata</taxon>
        <taxon>Vespoidea</taxon>
        <taxon>Vespidae</taxon>
        <taxon>Vespinae</taxon>
        <taxon>Vespula</taxon>
    </lineage>
</organism>
<protein>
    <submittedName>
        <fullName evidence="1">Uncharacterized protein</fullName>
    </submittedName>
</protein>
<accession>A0ABD2CYJ6</accession>
<evidence type="ECO:0000313" key="2">
    <source>
        <dbReference type="Proteomes" id="UP001607303"/>
    </source>
</evidence>